<proteinExistence type="predicted"/>
<evidence type="ECO:0000313" key="1">
    <source>
        <dbReference type="EMBL" id="GIX84680.1"/>
    </source>
</evidence>
<dbReference type="AlphaFoldDB" id="A0AAV4NLQ0"/>
<accession>A0AAV4NLQ0</accession>
<evidence type="ECO:0000313" key="2">
    <source>
        <dbReference type="Proteomes" id="UP001054837"/>
    </source>
</evidence>
<reference evidence="1 2" key="1">
    <citation type="submission" date="2021-06" db="EMBL/GenBank/DDBJ databases">
        <title>Caerostris darwini draft genome.</title>
        <authorList>
            <person name="Kono N."/>
            <person name="Arakawa K."/>
        </authorList>
    </citation>
    <scope>NUCLEOTIDE SEQUENCE [LARGE SCALE GENOMIC DNA]</scope>
</reference>
<protein>
    <submittedName>
        <fullName evidence="1">Uncharacterized protein</fullName>
    </submittedName>
</protein>
<dbReference type="EMBL" id="BPLQ01001732">
    <property type="protein sequence ID" value="GIX84680.1"/>
    <property type="molecule type" value="Genomic_DNA"/>
</dbReference>
<dbReference type="Proteomes" id="UP001054837">
    <property type="component" value="Unassembled WGS sequence"/>
</dbReference>
<name>A0AAV4NLQ0_9ARAC</name>
<comment type="caution">
    <text evidence="1">The sequence shown here is derived from an EMBL/GenBank/DDBJ whole genome shotgun (WGS) entry which is preliminary data.</text>
</comment>
<gene>
    <name evidence="1" type="ORF">CDAR_552301</name>
</gene>
<sequence>MPSATKNTEQRPATLKPNLIHVNKTMNLDRKRISQKNWISWSLTFDYNLYPIFAVTLPYLPPTFSPCSRKKAAAFGGSHEIHGTIARGTDPSRALL</sequence>
<keyword evidence="2" id="KW-1185">Reference proteome</keyword>
<organism evidence="1 2">
    <name type="scientific">Caerostris darwini</name>
    <dbReference type="NCBI Taxonomy" id="1538125"/>
    <lineage>
        <taxon>Eukaryota</taxon>
        <taxon>Metazoa</taxon>
        <taxon>Ecdysozoa</taxon>
        <taxon>Arthropoda</taxon>
        <taxon>Chelicerata</taxon>
        <taxon>Arachnida</taxon>
        <taxon>Araneae</taxon>
        <taxon>Araneomorphae</taxon>
        <taxon>Entelegynae</taxon>
        <taxon>Araneoidea</taxon>
        <taxon>Araneidae</taxon>
        <taxon>Caerostris</taxon>
    </lineage>
</organism>